<name>V4HDZ0_9EURY</name>
<reference evidence="2 3" key="1">
    <citation type="journal article" date="2013" name="Genome Announc.">
        <title>Draft Genome Sequence of 'Candidatus Halobonum tyrrellensis' Strain G22, Isolated from the Hypersaline Waters of Lake Tyrrell, Australia.</title>
        <authorList>
            <person name="Ugalde J.A."/>
            <person name="Narasingarao P."/>
            <person name="Kuo S."/>
            <person name="Podell S."/>
            <person name="Allen E.E."/>
        </authorList>
    </citation>
    <scope>NUCLEOTIDE SEQUENCE [LARGE SCALE GENOMIC DNA]</scope>
    <source>
        <strain evidence="2 3">G22</strain>
    </source>
</reference>
<dbReference type="STRING" id="1324957.K933_09177"/>
<proteinExistence type="predicted"/>
<dbReference type="SUPFAM" id="SSF56281">
    <property type="entry name" value="Metallo-hydrolase/oxidoreductase"/>
    <property type="match status" value="1"/>
</dbReference>
<dbReference type="InterPro" id="IPR036866">
    <property type="entry name" value="RibonucZ/Hydroxyglut_hydro"/>
</dbReference>
<dbReference type="InterPro" id="IPR001279">
    <property type="entry name" value="Metallo-B-lactamas"/>
</dbReference>
<evidence type="ECO:0000313" key="2">
    <source>
        <dbReference type="EMBL" id="ESP88283.1"/>
    </source>
</evidence>
<dbReference type="eggNOG" id="arCOG00498">
    <property type="taxonomic scope" value="Archaea"/>
</dbReference>
<dbReference type="Gene3D" id="3.60.15.10">
    <property type="entry name" value="Ribonuclease Z/Hydroxyacylglutathione hydrolase-like"/>
    <property type="match status" value="1"/>
</dbReference>
<organism evidence="2 3">
    <name type="scientific">Candidatus Halobonum tyrrellensis G22</name>
    <dbReference type="NCBI Taxonomy" id="1324957"/>
    <lineage>
        <taxon>Archaea</taxon>
        <taxon>Methanobacteriati</taxon>
        <taxon>Methanobacteriota</taxon>
        <taxon>Stenosarchaea group</taxon>
        <taxon>Halobacteria</taxon>
        <taxon>Halobacteriales</taxon>
        <taxon>Haloferacaceae</taxon>
        <taxon>Candidatus Halobonum</taxon>
    </lineage>
</organism>
<dbReference type="EMBL" id="ASGZ01000029">
    <property type="protein sequence ID" value="ESP88283.1"/>
    <property type="molecule type" value="Genomic_DNA"/>
</dbReference>
<keyword evidence="2" id="KW-0378">Hydrolase</keyword>
<dbReference type="SMART" id="SM00849">
    <property type="entry name" value="Lactamase_B"/>
    <property type="match status" value="1"/>
</dbReference>
<dbReference type="InterPro" id="IPR050662">
    <property type="entry name" value="Sec-metab_biosynth-thioest"/>
</dbReference>
<feature type="domain" description="Metallo-beta-lactamase" evidence="1">
    <location>
        <begin position="30"/>
        <end position="186"/>
    </location>
</feature>
<gene>
    <name evidence="2" type="ORF">K933_09177</name>
</gene>
<dbReference type="Gene3D" id="1.10.10.10">
    <property type="entry name" value="Winged helix-like DNA-binding domain superfamily/Winged helix DNA-binding domain"/>
    <property type="match status" value="1"/>
</dbReference>
<dbReference type="GO" id="GO:0016787">
    <property type="term" value="F:hydrolase activity"/>
    <property type="evidence" value="ECO:0007669"/>
    <property type="project" value="UniProtKB-KW"/>
</dbReference>
<dbReference type="PANTHER" id="PTHR23131">
    <property type="entry name" value="ENDORIBONUCLEASE LACTB2"/>
    <property type="match status" value="1"/>
</dbReference>
<protein>
    <submittedName>
        <fullName evidence="2">Putative metallo-beta-lactamase family hydrolase</fullName>
    </submittedName>
</protein>
<evidence type="ECO:0000259" key="1">
    <source>
        <dbReference type="SMART" id="SM00849"/>
    </source>
</evidence>
<dbReference type="Proteomes" id="UP000017840">
    <property type="component" value="Unassembled WGS sequence"/>
</dbReference>
<dbReference type="PATRIC" id="fig|1324957.4.peg.1868"/>
<accession>V4HDZ0</accession>
<comment type="caution">
    <text evidence="2">The sequence shown here is derived from an EMBL/GenBank/DDBJ whole genome shotgun (WGS) entry which is preliminary data.</text>
</comment>
<dbReference type="PANTHER" id="PTHR23131:SF0">
    <property type="entry name" value="ENDORIBONUCLEASE LACTB2"/>
    <property type="match status" value="1"/>
</dbReference>
<keyword evidence="3" id="KW-1185">Reference proteome</keyword>
<dbReference type="Pfam" id="PF00753">
    <property type="entry name" value="Lactamase_B"/>
    <property type="match status" value="1"/>
</dbReference>
<dbReference type="InterPro" id="IPR036388">
    <property type="entry name" value="WH-like_DNA-bd_sf"/>
</dbReference>
<dbReference type="AlphaFoldDB" id="V4HDZ0"/>
<sequence length="270" mass="28130">MSGNAPAAATADVRVERVPVPVETRAPDGRTNAYLVAGGTTLLVDPPARSDDLDAAVDDADPGVDHVAVTHTHPDHVGAVAAYAERTGATVWARRGRETAFEAATGVAPDRTFVEGDRVGPATALDLQGHAPDGVGFETDAGVVCGDVAVAEGSVVVGAPDGDVRAYLTALRRLHARDPPRLFAGHGAVVDDPRATCERLIDHRLTRERAVLAAVEGGARSLDGVLAAAYGKDLTGVRDLARATVRAHVEKLVRDGDLRWDADAERVDLA</sequence>
<evidence type="ECO:0000313" key="3">
    <source>
        <dbReference type="Proteomes" id="UP000017840"/>
    </source>
</evidence>